<accession>A0A1X6PEA2</accession>
<gene>
    <name evidence="2" type="ORF">BU14_0084s0013</name>
</gene>
<sequence>MQAAIQYPRGGDGRRSRRRDATRTACVACLGQRPLDRQGRDMSTPQPFWELWFLPTPTPSGCVRTGCGTGAVRHRYGMVTVHPVPRNRRESRRHTKIPVRGASAQGGHTPQHPHLTATAPPPPPRSPHPQSAGCRPRRTGPPCSRRGRGRGLSLGNSSRGSRGRWRCSYQGRRSSGSRPPAGRRRRCRARGGGRRRRPHRRCRLRLGCHLRRGAGPARSPPPPSPRRRPRRRRRRRRPRRWRRRPRHHPPRRGRRRRVVSPPLRSAVGATAQQRLLHWVGGVLAARTRLSSSERWSRRAERTATPRCPRGERSTPPP</sequence>
<protein>
    <submittedName>
        <fullName evidence="2">Uncharacterized protein</fullName>
    </submittedName>
</protein>
<feature type="compositionally biased region" description="Basic residues" evidence="1">
    <location>
        <begin position="85"/>
        <end position="97"/>
    </location>
</feature>
<evidence type="ECO:0000313" key="2">
    <source>
        <dbReference type="EMBL" id="OSX79199.1"/>
    </source>
</evidence>
<feature type="compositionally biased region" description="Low complexity" evidence="1">
    <location>
        <begin position="128"/>
        <end position="144"/>
    </location>
</feature>
<feature type="region of interest" description="Disordered" evidence="1">
    <location>
        <begin position="288"/>
        <end position="317"/>
    </location>
</feature>
<feature type="region of interest" description="Disordered" evidence="1">
    <location>
        <begin position="83"/>
        <end position="266"/>
    </location>
</feature>
<feature type="compositionally biased region" description="Basic and acidic residues" evidence="1">
    <location>
        <begin position="294"/>
        <end position="317"/>
    </location>
</feature>
<feature type="compositionally biased region" description="Basic residues" evidence="1">
    <location>
        <begin position="181"/>
        <end position="212"/>
    </location>
</feature>
<organism evidence="2 3">
    <name type="scientific">Porphyra umbilicalis</name>
    <name type="common">Purple laver</name>
    <name type="synonym">Red alga</name>
    <dbReference type="NCBI Taxonomy" id="2786"/>
    <lineage>
        <taxon>Eukaryota</taxon>
        <taxon>Rhodophyta</taxon>
        <taxon>Bangiophyceae</taxon>
        <taxon>Bangiales</taxon>
        <taxon>Bangiaceae</taxon>
        <taxon>Porphyra</taxon>
    </lineage>
</organism>
<feature type="region of interest" description="Disordered" evidence="1">
    <location>
        <begin position="1"/>
        <end position="22"/>
    </location>
</feature>
<keyword evidence="3" id="KW-1185">Reference proteome</keyword>
<dbReference type="AlphaFoldDB" id="A0A1X6PEA2"/>
<dbReference type="Proteomes" id="UP000218209">
    <property type="component" value="Unassembled WGS sequence"/>
</dbReference>
<dbReference type="EMBL" id="KV918795">
    <property type="protein sequence ID" value="OSX79199.1"/>
    <property type="molecule type" value="Genomic_DNA"/>
</dbReference>
<feature type="compositionally biased region" description="Basic residues" evidence="1">
    <location>
        <begin position="225"/>
        <end position="258"/>
    </location>
</feature>
<reference evidence="2 3" key="1">
    <citation type="submission" date="2017-03" db="EMBL/GenBank/DDBJ databases">
        <title>WGS assembly of Porphyra umbilicalis.</title>
        <authorList>
            <person name="Brawley S.H."/>
            <person name="Blouin N.A."/>
            <person name="Ficko-Blean E."/>
            <person name="Wheeler G.L."/>
            <person name="Lohr M."/>
            <person name="Goodson H.V."/>
            <person name="Jenkins J.W."/>
            <person name="Blaby-Haas C.E."/>
            <person name="Helliwell K.E."/>
            <person name="Chan C."/>
            <person name="Marriage T."/>
            <person name="Bhattacharya D."/>
            <person name="Klein A.S."/>
            <person name="Badis Y."/>
            <person name="Brodie J."/>
            <person name="Cao Y."/>
            <person name="Collen J."/>
            <person name="Dittami S.M."/>
            <person name="Gachon C.M."/>
            <person name="Green B.R."/>
            <person name="Karpowicz S."/>
            <person name="Kim J.W."/>
            <person name="Kudahl U."/>
            <person name="Lin S."/>
            <person name="Michel G."/>
            <person name="Mittag M."/>
            <person name="Olson B.J."/>
            <person name="Pangilinan J."/>
            <person name="Peng Y."/>
            <person name="Qiu H."/>
            <person name="Shu S."/>
            <person name="Singer J.T."/>
            <person name="Smith A.G."/>
            <person name="Sprecher B.N."/>
            <person name="Wagner V."/>
            <person name="Wang W."/>
            <person name="Wang Z.-Y."/>
            <person name="Yan J."/>
            <person name="Yarish C."/>
            <person name="Zoeuner-Riek S."/>
            <person name="Zhuang Y."/>
            <person name="Zou Y."/>
            <person name="Lindquist E.A."/>
            <person name="Grimwood J."/>
            <person name="Barry K."/>
            <person name="Rokhsar D.S."/>
            <person name="Schmutz J."/>
            <person name="Stiller J.W."/>
            <person name="Grossman A.R."/>
            <person name="Prochnik S.E."/>
        </authorList>
    </citation>
    <scope>NUCLEOTIDE SEQUENCE [LARGE SCALE GENOMIC DNA]</scope>
    <source>
        <strain evidence="2">4086291</strain>
    </source>
</reference>
<feature type="compositionally biased region" description="Low complexity" evidence="1">
    <location>
        <begin position="108"/>
        <end position="118"/>
    </location>
</feature>
<proteinExistence type="predicted"/>
<feature type="compositionally biased region" description="Basic and acidic residues" evidence="1">
    <location>
        <begin position="11"/>
        <end position="22"/>
    </location>
</feature>
<evidence type="ECO:0000256" key="1">
    <source>
        <dbReference type="SAM" id="MobiDB-lite"/>
    </source>
</evidence>
<evidence type="ECO:0000313" key="3">
    <source>
        <dbReference type="Proteomes" id="UP000218209"/>
    </source>
</evidence>
<feature type="compositionally biased region" description="Low complexity" evidence="1">
    <location>
        <begin position="151"/>
        <end position="180"/>
    </location>
</feature>
<name>A0A1X6PEA2_PORUM</name>